<comment type="caution">
    <text evidence="1">The sequence shown here is derived from an EMBL/GenBank/DDBJ whole genome shotgun (WGS) entry which is preliminary data.</text>
</comment>
<accession>A0A8J3FNQ1</accession>
<proteinExistence type="predicted"/>
<reference evidence="1" key="1">
    <citation type="journal article" date="2014" name="Int. J. Syst. Evol. Microbiol.">
        <title>Complete genome sequence of Corynebacterium casei LMG S-19264T (=DSM 44701T), isolated from a smear-ripened cheese.</title>
        <authorList>
            <consortium name="US DOE Joint Genome Institute (JGI-PGF)"/>
            <person name="Walter F."/>
            <person name="Albersmeier A."/>
            <person name="Kalinowski J."/>
            <person name="Ruckert C."/>
        </authorList>
    </citation>
    <scope>NUCLEOTIDE SEQUENCE</scope>
    <source>
        <strain evidence="1">CGMCC 4.7299</strain>
    </source>
</reference>
<evidence type="ECO:0000313" key="2">
    <source>
        <dbReference type="Proteomes" id="UP000656042"/>
    </source>
</evidence>
<name>A0A8J3FNQ1_9ACTN</name>
<keyword evidence="2" id="KW-1185">Reference proteome</keyword>
<gene>
    <name evidence="1" type="ORF">GCM10012284_31460</name>
</gene>
<dbReference type="AlphaFoldDB" id="A0A8J3FNQ1"/>
<organism evidence="1 2">
    <name type="scientific">Mangrovihabitans endophyticus</name>
    <dbReference type="NCBI Taxonomy" id="1751298"/>
    <lineage>
        <taxon>Bacteria</taxon>
        <taxon>Bacillati</taxon>
        <taxon>Actinomycetota</taxon>
        <taxon>Actinomycetes</taxon>
        <taxon>Micromonosporales</taxon>
        <taxon>Micromonosporaceae</taxon>
        <taxon>Mangrovihabitans</taxon>
    </lineage>
</organism>
<reference evidence="1" key="2">
    <citation type="submission" date="2020-09" db="EMBL/GenBank/DDBJ databases">
        <authorList>
            <person name="Sun Q."/>
            <person name="Zhou Y."/>
        </authorList>
    </citation>
    <scope>NUCLEOTIDE SEQUENCE</scope>
    <source>
        <strain evidence="1">CGMCC 4.7299</strain>
    </source>
</reference>
<dbReference type="RefSeq" id="WP_189079946.1">
    <property type="nucleotide sequence ID" value="NZ_BMMX01000012.1"/>
</dbReference>
<dbReference type="Proteomes" id="UP000656042">
    <property type="component" value="Unassembled WGS sequence"/>
</dbReference>
<evidence type="ECO:0000313" key="1">
    <source>
        <dbReference type="EMBL" id="GGK95128.1"/>
    </source>
</evidence>
<dbReference type="EMBL" id="BMMX01000012">
    <property type="protein sequence ID" value="GGK95128.1"/>
    <property type="molecule type" value="Genomic_DNA"/>
</dbReference>
<sequence>MPAPQTPYEAVLQAARDVTKLDCALDAEMLGTALLGSIYSVAETDRVQAVRAFVGHFLSATHRRRTADATTIREVFAALVPDADGAAEVRRGAQAPGWAAQLGRVRPTGCYAYGDVYGDQTSYLVTFAYDDAHEGGPEHAVVALIDHNIGITKDVFVGGPADRILGQVREMCADDELTWFREEDPGRLRGEVHRHLEVTDELTDLPSSGSLSTDRALAGARLALLPTATTPPLPEPPHPAAPEVARDFLASPSAGRFGLDRIRADDEAASLHFCLGLILDHAATLPDSDPLRWSPAVAELFLLDWVHRRAVLDMDDAAMLPKVARAWSAYAIGKRGLPAAAVEQTGEVLEEMIPEFARLYATGERRSPATAAVAQLISEGVDPNDSDAIDAWIETNRHRLGDDT</sequence>
<protein>
    <submittedName>
        <fullName evidence="1">Uncharacterized protein</fullName>
    </submittedName>
</protein>